<organism evidence="12 13">
    <name type="scientific">Streptomyces sp. 900116325</name>
    <dbReference type="NCBI Taxonomy" id="3154295"/>
    <lineage>
        <taxon>Bacteria</taxon>
        <taxon>Bacillati</taxon>
        <taxon>Actinomycetota</taxon>
        <taxon>Actinomycetes</taxon>
        <taxon>Kitasatosporales</taxon>
        <taxon>Streptomycetaceae</taxon>
        <taxon>Streptomyces</taxon>
    </lineage>
</organism>
<proteinExistence type="predicted"/>
<dbReference type="InterPro" id="IPR036890">
    <property type="entry name" value="HATPase_C_sf"/>
</dbReference>
<dbReference type="Pfam" id="PF02518">
    <property type="entry name" value="HATPase_c"/>
    <property type="match status" value="1"/>
</dbReference>
<dbReference type="Proteomes" id="UP001550044">
    <property type="component" value="Unassembled WGS sequence"/>
</dbReference>
<keyword evidence="9" id="KW-0472">Membrane</keyword>
<dbReference type="RefSeq" id="WP_356504208.1">
    <property type="nucleotide sequence ID" value="NZ_JBEXIP010000029.1"/>
</dbReference>
<dbReference type="InterPro" id="IPR011712">
    <property type="entry name" value="Sig_transdc_His_kin_sub3_dim/P"/>
</dbReference>
<keyword evidence="13" id="KW-1185">Reference proteome</keyword>
<keyword evidence="5" id="KW-0547">Nucleotide-binding</keyword>
<keyword evidence="3" id="KW-0597">Phosphoprotein</keyword>
<keyword evidence="8" id="KW-0902">Two-component regulatory system</keyword>
<dbReference type="InterPro" id="IPR003594">
    <property type="entry name" value="HATPase_dom"/>
</dbReference>
<evidence type="ECO:0000259" key="10">
    <source>
        <dbReference type="Pfam" id="PF02518"/>
    </source>
</evidence>
<dbReference type="PANTHER" id="PTHR24421">
    <property type="entry name" value="NITRATE/NITRITE SENSOR PROTEIN NARX-RELATED"/>
    <property type="match status" value="1"/>
</dbReference>
<evidence type="ECO:0000256" key="3">
    <source>
        <dbReference type="ARBA" id="ARBA00022553"/>
    </source>
</evidence>
<comment type="caution">
    <text evidence="12">The sequence shown here is derived from an EMBL/GenBank/DDBJ whole genome shotgun (WGS) entry which is preliminary data.</text>
</comment>
<evidence type="ECO:0000256" key="8">
    <source>
        <dbReference type="ARBA" id="ARBA00023012"/>
    </source>
</evidence>
<gene>
    <name evidence="12" type="ORF">ABZV61_29005</name>
</gene>
<evidence type="ECO:0000256" key="5">
    <source>
        <dbReference type="ARBA" id="ARBA00022741"/>
    </source>
</evidence>
<sequence length="407" mass="43142">MAPVTGIWTTVRNLADRPAWRPFAVDAVAVVCCVLITGPIMMLVSHQGQADLRLAGAVSAVCSLLVLCAHRWPRATTWATATSSVVLLALVPDGPPPPAPAVAALFLLGARTDRRTAVRTSAVVGVAMTAAAFVVRPELSAVESNLALLAWTQLPTAVGDAVRSRRELLVSYQERAEHAEATREEEARRQVVAERMRLARELHDVVTHHLTLVNAQAGVAHHLVRQDAERAYRALGQIRDTSRAALDELRATVGLLRQADDSDQPLTPAPGLGDLPALLDSFRHAGLCVEARCDRPHATLPPLTDLAAYRVVQEAMTNARKHVADPRVSVVVAVHRTHLEVSITDDGGTGPGHGSGTGLGLISLTERVRAAGGTLQAGLQVSGGFRVHALLPIGSNDLPSTSPEESG</sequence>
<evidence type="ECO:0000256" key="9">
    <source>
        <dbReference type="SAM" id="Phobius"/>
    </source>
</evidence>
<dbReference type="PANTHER" id="PTHR24421:SF10">
    <property type="entry name" value="NITRATE_NITRITE SENSOR PROTEIN NARQ"/>
    <property type="match status" value="1"/>
</dbReference>
<evidence type="ECO:0000256" key="4">
    <source>
        <dbReference type="ARBA" id="ARBA00022679"/>
    </source>
</evidence>
<reference evidence="12 13" key="1">
    <citation type="submission" date="2024-06" db="EMBL/GenBank/DDBJ databases">
        <title>The Natural Products Discovery Center: Release of the First 8490 Sequenced Strains for Exploring Actinobacteria Biosynthetic Diversity.</title>
        <authorList>
            <person name="Kalkreuter E."/>
            <person name="Kautsar S.A."/>
            <person name="Yang D."/>
            <person name="Bader C.D."/>
            <person name="Teijaro C.N."/>
            <person name="Fluegel L."/>
            <person name="Davis C.M."/>
            <person name="Simpson J.R."/>
            <person name="Lauterbach L."/>
            <person name="Steele A.D."/>
            <person name="Gui C."/>
            <person name="Meng S."/>
            <person name="Li G."/>
            <person name="Viehrig K."/>
            <person name="Ye F."/>
            <person name="Su P."/>
            <person name="Kiefer A.F."/>
            <person name="Nichols A."/>
            <person name="Cepeda A.J."/>
            <person name="Yan W."/>
            <person name="Fan B."/>
            <person name="Jiang Y."/>
            <person name="Adhikari A."/>
            <person name="Zheng C.-J."/>
            <person name="Schuster L."/>
            <person name="Cowan T.M."/>
            <person name="Smanski M.J."/>
            <person name="Chevrette M.G."/>
            <person name="De Carvalho L.P.S."/>
            <person name="Shen B."/>
        </authorList>
    </citation>
    <scope>NUCLEOTIDE SEQUENCE [LARGE SCALE GENOMIC DNA]</scope>
    <source>
        <strain evidence="12 13">NPDC005137</strain>
    </source>
</reference>
<feature type="domain" description="Histidine kinase/HSP90-like ATPase" evidence="10">
    <location>
        <begin position="307"/>
        <end position="393"/>
    </location>
</feature>
<protein>
    <recommendedName>
        <fullName evidence="2">histidine kinase</fullName>
        <ecNumber evidence="2">2.7.13.3</ecNumber>
    </recommendedName>
</protein>
<accession>A0ABV2UFW9</accession>
<evidence type="ECO:0000256" key="7">
    <source>
        <dbReference type="ARBA" id="ARBA00022840"/>
    </source>
</evidence>
<evidence type="ECO:0000256" key="1">
    <source>
        <dbReference type="ARBA" id="ARBA00000085"/>
    </source>
</evidence>
<dbReference type="InterPro" id="IPR050482">
    <property type="entry name" value="Sensor_HK_TwoCompSys"/>
</dbReference>
<comment type="catalytic activity">
    <reaction evidence="1">
        <text>ATP + protein L-histidine = ADP + protein N-phospho-L-histidine.</text>
        <dbReference type="EC" id="2.7.13.3"/>
    </reaction>
</comment>
<evidence type="ECO:0000256" key="2">
    <source>
        <dbReference type="ARBA" id="ARBA00012438"/>
    </source>
</evidence>
<keyword evidence="7" id="KW-0067">ATP-binding</keyword>
<dbReference type="Gene3D" id="1.20.5.1930">
    <property type="match status" value="1"/>
</dbReference>
<evidence type="ECO:0000256" key="6">
    <source>
        <dbReference type="ARBA" id="ARBA00022777"/>
    </source>
</evidence>
<dbReference type="EMBL" id="JBEXIP010000029">
    <property type="protein sequence ID" value="MET8436746.1"/>
    <property type="molecule type" value="Genomic_DNA"/>
</dbReference>
<keyword evidence="6 12" id="KW-0418">Kinase</keyword>
<dbReference type="Gene3D" id="3.30.565.10">
    <property type="entry name" value="Histidine kinase-like ATPase, C-terminal domain"/>
    <property type="match status" value="1"/>
</dbReference>
<dbReference type="EC" id="2.7.13.3" evidence="2"/>
<dbReference type="SUPFAM" id="SSF55874">
    <property type="entry name" value="ATPase domain of HSP90 chaperone/DNA topoisomerase II/histidine kinase"/>
    <property type="match status" value="1"/>
</dbReference>
<evidence type="ECO:0000259" key="11">
    <source>
        <dbReference type="Pfam" id="PF07730"/>
    </source>
</evidence>
<name>A0ABV2UFW9_9ACTN</name>
<dbReference type="Pfam" id="PF07730">
    <property type="entry name" value="HisKA_3"/>
    <property type="match status" value="1"/>
</dbReference>
<feature type="transmembrane region" description="Helical" evidence="9">
    <location>
        <begin position="23"/>
        <end position="45"/>
    </location>
</feature>
<evidence type="ECO:0000313" key="13">
    <source>
        <dbReference type="Proteomes" id="UP001550044"/>
    </source>
</evidence>
<evidence type="ECO:0000313" key="12">
    <source>
        <dbReference type="EMBL" id="MET8436746.1"/>
    </source>
</evidence>
<keyword evidence="9" id="KW-0812">Transmembrane</keyword>
<dbReference type="CDD" id="cd16917">
    <property type="entry name" value="HATPase_UhpB-NarQ-NarX-like"/>
    <property type="match status" value="1"/>
</dbReference>
<feature type="domain" description="Signal transduction histidine kinase subgroup 3 dimerisation and phosphoacceptor" evidence="11">
    <location>
        <begin position="194"/>
        <end position="260"/>
    </location>
</feature>
<keyword evidence="9" id="KW-1133">Transmembrane helix</keyword>
<dbReference type="GO" id="GO:0016301">
    <property type="term" value="F:kinase activity"/>
    <property type="evidence" value="ECO:0007669"/>
    <property type="project" value="UniProtKB-KW"/>
</dbReference>
<keyword evidence="4" id="KW-0808">Transferase</keyword>